<dbReference type="EMBL" id="QPJO01000002">
    <property type="protein sequence ID" value="RCW92011.1"/>
    <property type="molecule type" value="Genomic_DNA"/>
</dbReference>
<dbReference type="Pfam" id="PF00582">
    <property type="entry name" value="Usp"/>
    <property type="match status" value="1"/>
</dbReference>
<dbReference type="RefSeq" id="WP_114308706.1">
    <property type="nucleotide sequence ID" value="NZ_QPJO01000002.1"/>
</dbReference>
<dbReference type="AlphaFoldDB" id="A0A368ZEQ8"/>
<dbReference type="Gene3D" id="3.40.50.12370">
    <property type="match status" value="1"/>
</dbReference>
<sequence length="266" mass="30347">MTTNIIFPTDFSDNAWNAVVYALKLFTEVHCKFYFLHSTAQNSSRTSKSCLEELADLKDMAENSDTNANHNFEIILSKAPLEDALNRAIENYCADFIIMGTKGANTTTRKLFGSVTQKMINAIDQCPILIIPEDFEFESPLQIAFPTDFNRVYGAELKPLIQLAEIHNSKIRIVHINTEKQLSPQQEHHLSLLEHQLLNYPCSFHWMPDYASKTEEINSFIETLGIQILVLFKNEHSMLSKLTREPVVTKIGDRPVVPVLIIKHLK</sequence>
<dbReference type="SUPFAM" id="SSF52402">
    <property type="entry name" value="Adenine nucleotide alpha hydrolases-like"/>
    <property type="match status" value="2"/>
</dbReference>
<organism evidence="3 4">
    <name type="scientific">Winogradskyella arenosi</name>
    <dbReference type="NCBI Taxonomy" id="533325"/>
    <lineage>
        <taxon>Bacteria</taxon>
        <taxon>Pseudomonadati</taxon>
        <taxon>Bacteroidota</taxon>
        <taxon>Flavobacteriia</taxon>
        <taxon>Flavobacteriales</taxon>
        <taxon>Flavobacteriaceae</taxon>
        <taxon>Winogradskyella</taxon>
    </lineage>
</organism>
<dbReference type="PANTHER" id="PTHR46268:SF6">
    <property type="entry name" value="UNIVERSAL STRESS PROTEIN UP12"/>
    <property type="match status" value="1"/>
</dbReference>
<comment type="similarity">
    <text evidence="1">Belongs to the universal stress protein A family.</text>
</comment>
<name>A0A368ZEQ8_9FLAO</name>
<gene>
    <name evidence="3" type="ORF">DFQ08_10230</name>
</gene>
<dbReference type="CDD" id="cd00293">
    <property type="entry name" value="USP-like"/>
    <property type="match status" value="1"/>
</dbReference>
<dbReference type="InterPro" id="IPR006016">
    <property type="entry name" value="UspA"/>
</dbReference>
<accession>A0A368ZEQ8</accession>
<keyword evidence="4" id="KW-1185">Reference proteome</keyword>
<dbReference type="Proteomes" id="UP000253436">
    <property type="component" value="Unassembled WGS sequence"/>
</dbReference>
<evidence type="ECO:0000313" key="4">
    <source>
        <dbReference type="Proteomes" id="UP000253436"/>
    </source>
</evidence>
<protein>
    <submittedName>
        <fullName evidence="3">Nucleotide-binding universal stress UspA family protein</fullName>
    </submittedName>
</protein>
<evidence type="ECO:0000256" key="1">
    <source>
        <dbReference type="ARBA" id="ARBA00008791"/>
    </source>
</evidence>
<evidence type="ECO:0000259" key="2">
    <source>
        <dbReference type="Pfam" id="PF00582"/>
    </source>
</evidence>
<feature type="domain" description="UspA" evidence="2">
    <location>
        <begin position="1"/>
        <end position="132"/>
    </location>
</feature>
<dbReference type="OrthoDB" id="9788959at2"/>
<proteinExistence type="inferred from homology"/>
<reference evidence="3 4" key="1">
    <citation type="submission" date="2018-07" db="EMBL/GenBank/DDBJ databases">
        <title>Genomic Encyclopedia of Type Strains, Phase III (KMG-III): the genomes of soil and plant-associated and newly described type strains.</title>
        <authorList>
            <person name="Whitman W."/>
        </authorList>
    </citation>
    <scope>NUCLEOTIDE SEQUENCE [LARGE SCALE GENOMIC DNA]</scope>
    <source>
        <strain evidence="3 4">CECT 7958</strain>
    </source>
</reference>
<dbReference type="PANTHER" id="PTHR46268">
    <property type="entry name" value="STRESS RESPONSE PROTEIN NHAX"/>
    <property type="match status" value="1"/>
</dbReference>
<comment type="caution">
    <text evidence="3">The sequence shown here is derived from an EMBL/GenBank/DDBJ whole genome shotgun (WGS) entry which is preliminary data.</text>
</comment>
<evidence type="ECO:0000313" key="3">
    <source>
        <dbReference type="EMBL" id="RCW92011.1"/>
    </source>
</evidence>